<sequence>KSVKEKRKKVKGKYTDIRRRLKKASEAQKDLITIFFHIQEA</sequence>
<feature type="non-terminal residue" evidence="1">
    <location>
        <position position="1"/>
    </location>
</feature>
<dbReference type="AlphaFoldDB" id="A0A0F8Z8C3"/>
<protein>
    <submittedName>
        <fullName evidence="1">Uncharacterized protein</fullName>
    </submittedName>
</protein>
<evidence type="ECO:0000313" key="1">
    <source>
        <dbReference type="EMBL" id="KKK82255.1"/>
    </source>
</evidence>
<comment type="caution">
    <text evidence="1">The sequence shown here is derived from an EMBL/GenBank/DDBJ whole genome shotgun (WGS) entry which is preliminary data.</text>
</comment>
<organism evidence="1">
    <name type="scientific">marine sediment metagenome</name>
    <dbReference type="NCBI Taxonomy" id="412755"/>
    <lineage>
        <taxon>unclassified sequences</taxon>
        <taxon>metagenomes</taxon>
        <taxon>ecological metagenomes</taxon>
    </lineage>
</organism>
<gene>
    <name evidence="1" type="ORF">LCGC14_2805210</name>
</gene>
<proteinExistence type="predicted"/>
<dbReference type="EMBL" id="LAZR01052756">
    <property type="protein sequence ID" value="KKK82255.1"/>
    <property type="molecule type" value="Genomic_DNA"/>
</dbReference>
<name>A0A0F8Z8C3_9ZZZZ</name>
<accession>A0A0F8Z8C3</accession>
<reference evidence="1" key="1">
    <citation type="journal article" date="2015" name="Nature">
        <title>Complex archaea that bridge the gap between prokaryotes and eukaryotes.</title>
        <authorList>
            <person name="Spang A."/>
            <person name="Saw J.H."/>
            <person name="Jorgensen S.L."/>
            <person name="Zaremba-Niedzwiedzka K."/>
            <person name="Martijn J."/>
            <person name="Lind A.E."/>
            <person name="van Eijk R."/>
            <person name="Schleper C."/>
            <person name="Guy L."/>
            <person name="Ettema T.J."/>
        </authorList>
    </citation>
    <scope>NUCLEOTIDE SEQUENCE</scope>
</reference>